<protein>
    <recommendedName>
        <fullName evidence="8">PROP1-like PPR domain-containing protein</fullName>
    </recommendedName>
</protein>
<feature type="domain" description="PROP1-like PPR" evidence="8">
    <location>
        <begin position="547"/>
        <end position="690"/>
    </location>
</feature>
<feature type="repeat" description="PPR" evidence="6">
    <location>
        <begin position="367"/>
        <end position="401"/>
    </location>
</feature>
<dbReference type="FunFam" id="1.25.40.10:FF:000394">
    <property type="entry name" value="Pentatricopeptide repeat-containing protein, mitochondrial"/>
    <property type="match status" value="1"/>
</dbReference>
<organism evidence="9 10">
    <name type="scientific">Eragrostis curvula</name>
    <name type="common">weeping love grass</name>
    <dbReference type="NCBI Taxonomy" id="38414"/>
    <lineage>
        <taxon>Eukaryota</taxon>
        <taxon>Viridiplantae</taxon>
        <taxon>Streptophyta</taxon>
        <taxon>Embryophyta</taxon>
        <taxon>Tracheophyta</taxon>
        <taxon>Spermatophyta</taxon>
        <taxon>Magnoliopsida</taxon>
        <taxon>Liliopsida</taxon>
        <taxon>Poales</taxon>
        <taxon>Poaceae</taxon>
        <taxon>PACMAD clade</taxon>
        <taxon>Chloridoideae</taxon>
        <taxon>Eragrostideae</taxon>
        <taxon>Eragrostidinae</taxon>
        <taxon>Eragrostis</taxon>
    </lineage>
</organism>
<dbReference type="InterPro" id="IPR033443">
    <property type="entry name" value="PROP1-like_PPR_dom"/>
</dbReference>
<dbReference type="PROSITE" id="PS51375">
    <property type="entry name" value="PPR"/>
    <property type="match status" value="2"/>
</dbReference>
<dbReference type="Gene3D" id="1.25.40.10">
    <property type="entry name" value="Tetratricopeptide repeat domain"/>
    <property type="match status" value="3"/>
</dbReference>
<proteinExistence type="inferred from homology"/>
<dbReference type="Pfam" id="PF17177">
    <property type="entry name" value="PPR_long"/>
    <property type="match status" value="1"/>
</dbReference>
<feature type="repeat" description="PPR" evidence="6">
    <location>
        <begin position="574"/>
        <end position="608"/>
    </location>
</feature>
<evidence type="ECO:0000256" key="2">
    <source>
        <dbReference type="ARBA" id="ARBA00007626"/>
    </source>
</evidence>
<gene>
    <name evidence="9" type="ORF">EJB05_32421</name>
</gene>
<dbReference type="InterPro" id="IPR011990">
    <property type="entry name" value="TPR-like_helical_dom_sf"/>
</dbReference>
<dbReference type="InterPro" id="IPR002885">
    <property type="entry name" value="PPR_rpt"/>
</dbReference>
<accession>A0A5J9UGY8</accession>
<evidence type="ECO:0000256" key="5">
    <source>
        <dbReference type="ARBA" id="ARBA00023128"/>
    </source>
</evidence>
<evidence type="ECO:0000256" key="7">
    <source>
        <dbReference type="SAM" id="MobiDB-lite"/>
    </source>
</evidence>
<dbReference type="FunFam" id="1.25.40.10:FF:000744">
    <property type="entry name" value="Pentatricopeptide repeat-containing protein, mitochondrial"/>
    <property type="match status" value="1"/>
</dbReference>
<keyword evidence="10" id="KW-1185">Reference proteome</keyword>
<dbReference type="PANTHER" id="PTHR45717">
    <property type="entry name" value="OS12G0527900 PROTEIN"/>
    <property type="match status" value="1"/>
</dbReference>
<dbReference type="OrthoDB" id="739241at2759"/>
<name>A0A5J9UGY8_9POAL</name>
<feature type="non-terminal residue" evidence="9">
    <location>
        <position position="1"/>
    </location>
</feature>
<comment type="caution">
    <text evidence="9">The sequence shown here is derived from an EMBL/GenBank/DDBJ whole genome shotgun (WGS) entry which is preliminary data.</text>
</comment>
<keyword evidence="3" id="KW-0677">Repeat</keyword>
<dbReference type="AlphaFoldDB" id="A0A5J9UGY8"/>
<sequence length="737" mass="82606">HTAAAAPPFCVALGFKGSASPPTPKGSPLARVLAAFASLPSPRCSPRLLLARRPPEVHRSNAMWALRRAGNPLRYRSSAAVLGFGVDICVVSSISDETVVAFDRNIPIIESWVDKAGVFVKFCLFLSRSVSLTLFSSSRVRAQQVLSARGVANLEVLINADAKSVEEHHGKDCQKPCCRHQSKPSAFQLSHSSGHFTLSRTFSSQAGANSGDKEDELEEGFSDLEVPPEAGNKDASLTSEDSSDEDTVDEIGLPDAKPEKEHVKKYEQSPLLKLMLDAPRTEVAKVLENWAKDGNTFDRSELYFTVLNLRKRKWFVKALQLLEWVEKSKHIELGERDYASRLDLIAKVSGVHRAEQFIEKIPAAHRSEIVYRTLLANCVSGSNVRKSEQIFNKMKDLGFPVTIFACNQLLLLYKRVDKKKIADVLTLMEKENLKPTLFTYKLLVDTKGASNDIEGMEKVVESMQGEGIEPDLSFQSTIARHYIFNGQREKAEAILESMEGDDIKGNRSACKMLLPLYAFLGKKDDVERIWKVCEDKNARVDECISAIEAFGKLGDVEKAEQIFEDMFTNLKRLSPKFYNAMLKVYANQNLLEKGKELVRRMEDNNVRILTPTLDALVKLYVDAGEVERADSILHKLSQKYNIRPQYSSYVMLLDTYSKKGDVHNSEKVFNKLRQVGYTGRIRQYQLLLHAYLHANAPAYGFKERMKADNVFPNGALAALIAKTDPFVKKNSISELLD</sequence>
<dbReference type="GO" id="GO:0005739">
    <property type="term" value="C:mitochondrion"/>
    <property type="evidence" value="ECO:0007669"/>
    <property type="project" value="UniProtKB-SubCell"/>
</dbReference>
<evidence type="ECO:0000313" key="10">
    <source>
        <dbReference type="Proteomes" id="UP000324897"/>
    </source>
</evidence>
<evidence type="ECO:0000313" key="9">
    <source>
        <dbReference type="EMBL" id="TVU22704.1"/>
    </source>
</evidence>
<keyword evidence="4" id="KW-0809">Transit peptide</keyword>
<evidence type="ECO:0000256" key="4">
    <source>
        <dbReference type="ARBA" id="ARBA00022946"/>
    </source>
</evidence>
<dbReference type="Pfam" id="PF13812">
    <property type="entry name" value="PPR_3"/>
    <property type="match status" value="1"/>
</dbReference>
<feature type="compositionally biased region" description="Acidic residues" evidence="7">
    <location>
        <begin position="213"/>
        <end position="222"/>
    </location>
</feature>
<reference evidence="9 10" key="1">
    <citation type="journal article" date="2019" name="Sci. Rep.">
        <title>A high-quality genome of Eragrostis curvula grass provides insights into Poaceae evolution and supports new strategies to enhance forage quality.</title>
        <authorList>
            <person name="Carballo J."/>
            <person name="Santos B.A.C.M."/>
            <person name="Zappacosta D."/>
            <person name="Garbus I."/>
            <person name="Selva J.P."/>
            <person name="Gallo C.A."/>
            <person name="Diaz A."/>
            <person name="Albertini E."/>
            <person name="Caccamo M."/>
            <person name="Echenique V."/>
        </authorList>
    </citation>
    <scope>NUCLEOTIDE SEQUENCE [LARGE SCALE GENOMIC DNA]</scope>
    <source>
        <strain evidence="10">cv. Victoria</strain>
        <tissue evidence="9">Leaf</tissue>
    </source>
</reference>
<dbReference type="NCBIfam" id="TIGR00756">
    <property type="entry name" value="PPR"/>
    <property type="match status" value="2"/>
</dbReference>
<comment type="similarity">
    <text evidence="2">Belongs to the PPR family. P subfamily.</text>
</comment>
<evidence type="ECO:0000259" key="8">
    <source>
        <dbReference type="Pfam" id="PF17177"/>
    </source>
</evidence>
<dbReference type="Gramene" id="TVU22704">
    <property type="protein sequence ID" value="TVU22704"/>
    <property type="gene ID" value="EJB05_32421"/>
</dbReference>
<dbReference type="EMBL" id="RWGY01000026">
    <property type="protein sequence ID" value="TVU22704.1"/>
    <property type="molecule type" value="Genomic_DNA"/>
</dbReference>
<dbReference type="GO" id="GO:0003729">
    <property type="term" value="F:mRNA binding"/>
    <property type="evidence" value="ECO:0007669"/>
    <property type="project" value="UniProtKB-ARBA"/>
</dbReference>
<evidence type="ECO:0000256" key="1">
    <source>
        <dbReference type="ARBA" id="ARBA00004173"/>
    </source>
</evidence>
<evidence type="ECO:0000256" key="3">
    <source>
        <dbReference type="ARBA" id="ARBA00022737"/>
    </source>
</evidence>
<keyword evidence="5" id="KW-0496">Mitochondrion</keyword>
<comment type="subcellular location">
    <subcellularLocation>
        <location evidence="1">Mitochondrion</location>
    </subcellularLocation>
</comment>
<feature type="region of interest" description="Disordered" evidence="7">
    <location>
        <begin position="203"/>
        <end position="264"/>
    </location>
</feature>
<dbReference type="Proteomes" id="UP000324897">
    <property type="component" value="Unassembled WGS sequence"/>
</dbReference>
<dbReference type="SUPFAM" id="SSF81901">
    <property type="entry name" value="HCP-like"/>
    <property type="match status" value="1"/>
</dbReference>
<dbReference type="PANTHER" id="PTHR45717:SF15">
    <property type="entry name" value="AGL218WP"/>
    <property type="match status" value="1"/>
</dbReference>
<evidence type="ECO:0000256" key="6">
    <source>
        <dbReference type="PROSITE-ProRule" id="PRU00708"/>
    </source>
</evidence>